<evidence type="ECO:0000313" key="2">
    <source>
        <dbReference type="Proteomes" id="UP001626550"/>
    </source>
</evidence>
<reference evidence="1 2" key="1">
    <citation type="submission" date="2024-11" db="EMBL/GenBank/DDBJ databases">
        <title>Adaptive evolution of stress response genes in parasites aligns with host niche diversity.</title>
        <authorList>
            <person name="Hahn C."/>
            <person name="Resl P."/>
        </authorList>
    </citation>
    <scope>NUCLEOTIDE SEQUENCE [LARGE SCALE GENOMIC DNA]</scope>
    <source>
        <strain evidence="1">EGGRZ-B1_66</strain>
        <tissue evidence="1">Body</tissue>
    </source>
</reference>
<keyword evidence="2" id="KW-1185">Reference proteome</keyword>
<proteinExistence type="predicted"/>
<comment type="caution">
    <text evidence="1">The sequence shown here is derived from an EMBL/GenBank/DDBJ whole genome shotgun (WGS) entry which is preliminary data.</text>
</comment>
<dbReference type="EMBL" id="JBJKFK010006331">
    <property type="protein sequence ID" value="KAL3307854.1"/>
    <property type="molecule type" value="Genomic_DNA"/>
</dbReference>
<dbReference type="AlphaFoldDB" id="A0ABD2PKV3"/>
<organism evidence="1 2">
    <name type="scientific">Cichlidogyrus casuarinus</name>
    <dbReference type="NCBI Taxonomy" id="1844966"/>
    <lineage>
        <taxon>Eukaryota</taxon>
        <taxon>Metazoa</taxon>
        <taxon>Spiralia</taxon>
        <taxon>Lophotrochozoa</taxon>
        <taxon>Platyhelminthes</taxon>
        <taxon>Monogenea</taxon>
        <taxon>Monopisthocotylea</taxon>
        <taxon>Dactylogyridea</taxon>
        <taxon>Ancyrocephalidae</taxon>
        <taxon>Cichlidogyrus</taxon>
    </lineage>
</organism>
<name>A0ABD2PKV3_9PLAT</name>
<sequence length="76" mass="8625">MYLPEAEQQIGPGYVDIYLCGYHMNNANEKLLIFTEGTGESMQGIPQPTRNLDDLFPLHLCSFIELKLPCPKRPLT</sequence>
<dbReference type="Proteomes" id="UP001626550">
    <property type="component" value="Unassembled WGS sequence"/>
</dbReference>
<feature type="non-terminal residue" evidence="1">
    <location>
        <position position="76"/>
    </location>
</feature>
<gene>
    <name evidence="1" type="ORF">Ciccas_013622</name>
</gene>
<evidence type="ECO:0000313" key="1">
    <source>
        <dbReference type="EMBL" id="KAL3307854.1"/>
    </source>
</evidence>
<accession>A0ABD2PKV3</accession>
<protein>
    <submittedName>
        <fullName evidence="1">Uncharacterized protein</fullName>
    </submittedName>
</protein>